<keyword evidence="1" id="KW-0812">Transmembrane</keyword>
<protein>
    <recommendedName>
        <fullName evidence="3">DUF4129 domain-containing protein</fullName>
    </recommendedName>
</protein>
<name>A0A7J3QFA2_9CREN</name>
<reference evidence="2" key="1">
    <citation type="journal article" date="2020" name="mSystems">
        <title>Genome- and Community-Level Interaction Insights into Carbon Utilization and Element Cycling Functions of Hydrothermarchaeota in Hydrothermal Sediment.</title>
        <authorList>
            <person name="Zhou Z."/>
            <person name="Liu Y."/>
            <person name="Xu W."/>
            <person name="Pan J."/>
            <person name="Luo Z.H."/>
            <person name="Li M."/>
        </authorList>
    </citation>
    <scope>NUCLEOTIDE SEQUENCE [LARGE SCALE GENOMIC DNA]</scope>
    <source>
        <strain evidence="2">SpSt-721</strain>
    </source>
</reference>
<evidence type="ECO:0000313" key="2">
    <source>
        <dbReference type="EMBL" id="HGV66602.1"/>
    </source>
</evidence>
<proteinExistence type="predicted"/>
<keyword evidence="1" id="KW-0472">Membrane</keyword>
<organism evidence="2">
    <name type="scientific">Ignisphaera aggregans</name>
    <dbReference type="NCBI Taxonomy" id="334771"/>
    <lineage>
        <taxon>Archaea</taxon>
        <taxon>Thermoproteota</taxon>
        <taxon>Thermoprotei</taxon>
        <taxon>Desulfurococcales</taxon>
        <taxon>Desulfurococcaceae</taxon>
        <taxon>Ignisphaera</taxon>
    </lineage>
</organism>
<gene>
    <name evidence="2" type="ORF">ENV02_02145</name>
</gene>
<accession>A0A7J3QFA2</accession>
<evidence type="ECO:0000256" key="1">
    <source>
        <dbReference type="SAM" id="Phobius"/>
    </source>
</evidence>
<dbReference type="AlphaFoldDB" id="A0A7J3QFA2"/>
<feature type="transmembrane region" description="Helical" evidence="1">
    <location>
        <begin position="462"/>
        <end position="483"/>
    </location>
</feature>
<evidence type="ECO:0008006" key="3">
    <source>
        <dbReference type="Google" id="ProtNLM"/>
    </source>
</evidence>
<dbReference type="EMBL" id="DTET01000110">
    <property type="protein sequence ID" value="HGV66602.1"/>
    <property type="molecule type" value="Genomic_DNA"/>
</dbReference>
<comment type="caution">
    <text evidence="2">The sequence shown here is derived from an EMBL/GenBank/DDBJ whole genome shotgun (WGS) entry which is preliminary data.</text>
</comment>
<keyword evidence="1" id="KW-1133">Transmembrane helix</keyword>
<sequence length="604" mass="70301">MKIKILTCILIFLITIDIYVVFPVKALDPERHSKIVGDMVYNEIYFYKSFIEWLEESRLLSLNISEDNLALIDKEIALDILNKVFNDGKIAMFTGGIQLRMLKKYAGLKQFVNESDIVNLIKAIMKDSNITLINSQCDHILAKFLIYITYISNSTSNKKIECKWSSDDLELYAKYILSLKGFDLNMSEGVINIIKYLYILRMATISGNIDRKVLSSIIGEISSKYSIITAIFIKTYVYGYNLKIVDRGLDHKVSIEGYIQTHIPIMKTNVSDTREYNLTHVLIKALQTVEKLKEKGVDVKYIDIFKFVDTLMNVNVNEYHNIIASINNFLNDEYIETTASNINNYSYVNRLYSYNDYLTNKQTSYYYADLWYGYEDAVESSWNNNDKSKESLINLHDLLNESVIDVLNRSISSELFKRDILNEIIEHTNKNSIETINIRDTILVSSTRQIATKRINYLDNTFYTLIIIVILAVFSLYISTVFMNTKIKPFLKQLIKIPKEKSKDDTLQAESKNIKIKLFIEFWNTIHRFANEFNLKIEGSYTHREIKHKLITLLNVESSRKLIERITYLYEILRYGNIEDINLLDELSEALNSIKIKFHSIIGK</sequence>